<dbReference type="AlphaFoldDB" id="A0AAV8UIJ0"/>
<proteinExistence type="predicted"/>
<keyword evidence="3" id="KW-1185">Reference proteome</keyword>
<evidence type="ECO:0000313" key="2">
    <source>
        <dbReference type="EMBL" id="KAJ8902335.1"/>
    </source>
</evidence>
<gene>
    <name evidence="2" type="ORF">NDN08_006742</name>
</gene>
<comment type="caution">
    <text evidence="2">The sequence shown here is derived from an EMBL/GenBank/DDBJ whole genome shotgun (WGS) entry which is preliminary data.</text>
</comment>
<accession>A0AAV8UIJ0</accession>
<reference evidence="2 3" key="1">
    <citation type="journal article" date="2023" name="Nat. Commun.">
        <title>Origin of minicircular mitochondrial genomes in red algae.</title>
        <authorList>
            <person name="Lee Y."/>
            <person name="Cho C.H."/>
            <person name="Lee Y.M."/>
            <person name="Park S.I."/>
            <person name="Yang J.H."/>
            <person name="West J.A."/>
            <person name="Bhattacharya D."/>
            <person name="Yoon H.S."/>
        </authorList>
    </citation>
    <scope>NUCLEOTIDE SEQUENCE [LARGE SCALE GENOMIC DNA]</scope>
    <source>
        <strain evidence="2 3">CCMP1338</strain>
        <tissue evidence="2">Whole cell</tissue>
    </source>
</reference>
<dbReference type="SMART" id="SM00855">
    <property type="entry name" value="PGAM"/>
    <property type="match status" value="1"/>
</dbReference>
<dbReference type="EMBL" id="JAMWBK010000009">
    <property type="protein sequence ID" value="KAJ8902335.1"/>
    <property type="molecule type" value="Genomic_DNA"/>
</dbReference>
<evidence type="ECO:0008006" key="4">
    <source>
        <dbReference type="Google" id="ProtNLM"/>
    </source>
</evidence>
<organism evidence="2 3">
    <name type="scientific">Rhodosorus marinus</name>
    <dbReference type="NCBI Taxonomy" id="101924"/>
    <lineage>
        <taxon>Eukaryota</taxon>
        <taxon>Rhodophyta</taxon>
        <taxon>Stylonematophyceae</taxon>
        <taxon>Stylonematales</taxon>
        <taxon>Stylonemataceae</taxon>
        <taxon>Rhodosorus</taxon>
    </lineage>
</organism>
<sequence length="227" mass="25669">MHRVYIVRHGERIDHVDRSWKTGSDLPDDPFLTVRGLKQANDLAVRLKDANITQIFCSPFYRCVQTANETAKLINVPIKLEHGAGEFLSSRWFKENPRLRSTNDLANEFRMIDTSYESFWKRQYPESLEQLGARTGSVIKHLVGNFLDTGSILIVSHGHVIEKLANSLVPTVRINWVTYCALVELCPDSEGSYRVEANGDTSYLSEPENSGFRPKHSCLANGVTTKT</sequence>
<dbReference type="InterPro" id="IPR051710">
    <property type="entry name" value="Phosphatase_SH3-domain"/>
</dbReference>
<dbReference type="CDD" id="cd07067">
    <property type="entry name" value="HP_PGM_like"/>
    <property type="match status" value="1"/>
</dbReference>
<evidence type="ECO:0000256" key="1">
    <source>
        <dbReference type="SAM" id="MobiDB-lite"/>
    </source>
</evidence>
<dbReference type="InterPro" id="IPR029033">
    <property type="entry name" value="His_PPase_superfam"/>
</dbReference>
<dbReference type="Proteomes" id="UP001157974">
    <property type="component" value="Unassembled WGS sequence"/>
</dbReference>
<dbReference type="PANTHER" id="PTHR16469:SF51">
    <property type="entry name" value="TRANSCRIPTION FACTOR TAU 55 KDA SUBUNIT"/>
    <property type="match status" value="1"/>
</dbReference>
<dbReference type="SUPFAM" id="SSF53254">
    <property type="entry name" value="Phosphoglycerate mutase-like"/>
    <property type="match status" value="1"/>
</dbReference>
<dbReference type="InterPro" id="IPR013078">
    <property type="entry name" value="His_Pase_superF_clade-1"/>
</dbReference>
<name>A0AAV8UIJ0_9RHOD</name>
<evidence type="ECO:0000313" key="3">
    <source>
        <dbReference type="Proteomes" id="UP001157974"/>
    </source>
</evidence>
<dbReference type="PANTHER" id="PTHR16469">
    <property type="entry name" value="UBIQUITIN-ASSOCIATED AND SH3 DOMAIN-CONTAINING BA-RELATED"/>
    <property type="match status" value="1"/>
</dbReference>
<dbReference type="Pfam" id="PF00300">
    <property type="entry name" value="His_Phos_1"/>
    <property type="match status" value="1"/>
</dbReference>
<dbReference type="Gene3D" id="3.40.50.1240">
    <property type="entry name" value="Phosphoglycerate mutase-like"/>
    <property type="match status" value="1"/>
</dbReference>
<protein>
    <recommendedName>
        <fullName evidence="4">Phosphoglycerate mutase (2,3-diphosphoglycerate-dependent)</fullName>
    </recommendedName>
</protein>
<feature type="region of interest" description="Disordered" evidence="1">
    <location>
        <begin position="204"/>
        <end position="227"/>
    </location>
</feature>